<dbReference type="NCBIfam" id="TIGR01179">
    <property type="entry name" value="galE"/>
    <property type="match status" value="1"/>
</dbReference>
<dbReference type="PANTHER" id="PTHR43725:SF53">
    <property type="entry name" value="UDP-ARABINOSE 4-EPIMERASE 1"/>
    <property type="match status" value="1"/>
</dbReference>
<evidence type="ECO:0000256" key="5">
    <source>
        <dbReference type="ARBA" id="ARBA00013189"/>
    </source>
</evidence>
<comment type="cofactor">
    <cofactor evidence="2 10">
        <name>NAD(+)</name>
        <dbReference type="ChEBI" id="CHEBI:57540"/>
    </cofactor>
</comment>
<keyword evidence="13" id="KW-1185">Reference proteome</keyword>
<evidence type="ECO:0000256" key="4">
    <source>
        <dbReference type="ARBA" id="ARBA00007637"/>
    </source>
</evidence>
<evidence type="ECO:0000256" key="1">
    <source>
        <dbReference type="ARBA" id="ARBA00000083"/>
    </source>
</evidence>
<reference evidence="12 13" key="1">
    <citation type="submission" date="2024-09" db="EMBL/GenBank/DDBJ databases">
        <authorList>
            <person name="Sun Q."/>
            <person name="Mori K."/>
        </authorList>
    </citation>
    <scope>NUCLEOTIDE SEQUENCE [LARGE SCALE GENOMIC DNA]</scope>
    <source>
        <strain evidence="12 13">KCTC 22789</strain>
    </source>
</reference>
<keyword evidence="7 10" id="KW-0520">NAD</keyword>
<keyword evidence="8 10" id="KW-0413">Isomerase</keyword>
<comment type="subunit">
    <text evidence="10">Homodimer.</text>
</comment>
<comment type="pathway">
    <text evidence="3 10">Carbohydrate metabolism; galactose metabolism.</text>
</comment>
<dbReference type="Gene3D" id="3.40.50.720">
    <property type="entry name" value="NAD(P)-binding Rossmann-like Domain"/>
    <property type="match status" value="1"/>
</dbReference>
<accession>A0ABV6I9B2</accession>
<evidence type="ECO:0000313" key="12">
    <source>
        <dbReference type="EMBL" id="MFC0342494.1"/>
    </source>
</evidence>
<evidence type="ECO:0000256" key="3">
    <source>
        <dbReference type="ARBA" id="ARBA00004947"/>
    </source>
</evidence>
<comment type="similarity">
    <text evidence="4 10">Belongs to the NAD(P)-dependent epimerase/dehydratase family.</text>
</comment>
<sequence>MAVLITGGAGYIGSHIALNFLDQGRKVVIVDDLSTGRIELVPNNALFVRTDIRDTATLVRTMQAHQIEAVVHCAASTVVPDSVAKPLDYYENNVGGTISLLRAMKQSSVNRIIFSSTAAVYGIGDGTPLNEESPLDPASPYGTTKLIAEKIIRDIAATNNLSFVILRYFNVAGADPLGRAGQATPNATHLIKLALEAACGIRPNMTIYGTDWPTHDGTGVRDFIHVSDLASAHSEADAYLSAGGDNQILNCGYGQGYSVKQVVDVVQSVSGTTLQLLLADRRPGDLPQVIADPTRLMTLLDWKPRYNSIETIIRHAFAWESMRAALQQ</sequence>
<dbReference type="InterPro" id="IPR036291">
    <property type="entry name" value="NAD(P)-bd_dom_sf"/>
</dbReference>
<dbReference type="InterPro" id="IPR005886">
    <property type="entry name" value="UDP_G4E"/>
</dbReference>
<dbReference type="InterPro" id="IPR001509">
    <property type="entry name" value="Epimerase_deHydtase"/>
</dbReference>
<evidence type="ECO:0000256" key="7">
    <source>
        <dbReference type="ARBA" id="ARBA00023027"/>
    </source>
</evidence>
<name>A0ABV6I9B2_9RHOB</name>
<dbReference type="EMBL" id="JBHLWE010000061">
    <property type="protein sequence ID" value="MFC0342494.1"/>
    <property type="molecule type" value="Genomic_DNA"/>
</dbReference>
<comment type="catalytic activity">
    <reaction evidence="1 10">
        <text>UDP-alpha-D-glucose = UDP-alpha-D-galactose</text>
        <dbReference type="Rhea" id="RHEA:22168"/>
        <dbReference type="ChEBI" id="CHEBI:58885"/>
        <dbReference type="ChEBI" id="CHEBI:66914"/>
        <dbReference type="EC" id="5.1.3.2"/>
    </reaction>
</comment>
<feature type="domain" description="NAD-dependent epimerase/dehydratase" evidence="11">
    <location>
        <begin position="3"/>
        <end position="252"/>
    </location>
</feature>
<dbReference type="Proteomes" id="UP001589799">
    <property type="component" value="Unassembled WGS sequence"/>
</dbReference>
<evidence type="ECO:0000256" key="6">
    <source>
        <dbReference type="ARBA" id="ARBA00018569"/>
    </source>
</evidence>
<dbReference type="CDD" id="cd05247">
    <property type="entry name" value="UDP_G4E_1_SDR_e"/>
    <property type="match status" value="1"/>
</dbReference>
<dbReference type="RefSeq" id="WP_377700107.1">
    <property type="nucleotide sequence ID" value="NZ_JBHLWE010000061.1"/>
</dbReference>
<keyword evidence="9 10" id="KW-0119">Carbohydrate metabolism</keyword>
<organism evidence="12 13">
    <name type="scientific">Paracoccus niistensis</name>
    <dbReference type="NCBI Taxonomy" id="632935"/>
    <lineage>
        <taxon>Bacteria</taxon>
        <taxon>Pseudomonadati</taxon>
        <taxon>Pseudomonadota</taxon>
        <taxon>Alphaproteobacteria</taxon>
        <taxon>Rhodobacterales</taxon>
        <taxon>Paracoccaceae</taxon>
        <taxon>Paracoccus</taxon>
    </lineage>
</organism>
<dbReference type="GO" id="GO:0003978">
    <property type="term" value="F:UDP-glucose 4-epimerase activity"/>
    <property type="evidence" value="ECO:0007669"/>
    <property type="project" value="UniProtKB-EC"/>
</dbReference>
<evidence type="ECO:0000256" key="9">
    <source>
        <dbReference type="ARBA" id="ARBA00023277"/>
    </source>
</evidence>
<evidence type="ECO:0000259" key="11">
    <source>
        <dbReference type="Pfam" id="PF01370"/>
    </source>
</evidence>
<evidence type="ECO:0000256" key="8">
    <source>
        <dbReference type="ARBA" id="ARBA00023235"/>
    </source>
</evidence>
<dbReference type="EC" id="5.1.3.2" evidence="5 10"/>
<protein>
    <recommendedName>
        <fullName evidence="6 10">UDP-glucose 4-epimerase</fullName>
        <ecNumber evidence="5 10">5.1.3.2</ecNumber>
    </recommendedName>
</protein>
<proteinExistence type="inferred from homology"/>
<dbReference type="InterPro" id="IPR002347">
    <property type="entry name" value="SDR_fam"/>
</dbReference>
<dbReference type="Pfam" id="PF01370">
    <property type="entry name" value="Epimerase"/>
    <property type="match status" value="1"/>
</dbReference>
<evidence type="ECO:0000256" key="10">
    <source>
        <dbReference type="RuleBase" id="RU366046"/>
    </source>
</evidence>
<comment type="caution">
    <text evidence="12">The sequence shown here is derived from an EMBL/GenBank/DDBJ whole genome shotgun (WGS) entry which is preliminary data.</text>
</comment>
<evidence type="ECO:0000313" key="13">
    <source>
        <dbReference type="Proteomes" id="UP001589799"/>
    </source>
</evidence>
<gene>
    <name evidence="12" type="primary">galE</name>
    <name evidence="12" type="ORF">ACFFII_17225</name>
</gene>
<evidence type="ECO:0000256" key="2">
    <source>
        <dbReference type="ARBA" id="ARBA00001911"/>
    </source>
</evidence>
<dbReference type="Gene3D" id="3.90.25.10">
    <property type="entry name" value="UDP-galactose 4-epimerase, domain 1"/>
    <property type="match status" value="1"/>
</dbReference>
<dbReference type="SUPFAM" id="SSF51735">
    <property type="entry name" value="NAD(P)-binding Rossmann-fold domains"/>
    <property type="match status" value="1"/>
</dbReference>
<dbReference type="PRINTS" id="PR00081">
    <property type="entry name" value="GDHRDH"/>
</dbReference>
<dbReference type="PANTHER" id="PTHR43725">
    <property type="entry name" value="UDP-GLUCOSE 4-EPIMERASE"/>
    <property type="match status" value="1"/>
</dbReference>